<comment type="caution">
    <text evidence="2">The sequence shown here is derived from an EMBL/GenBank/DDBJ whole genome shotgun (WGS) entry which is preliminary data.</text>
</comment>
<dbReference type="Proteomes" id="UP000822184">
    <property type="component" value="Unassembled WGS sequence"/>
</dbReference>
<dbReference type="AlphaFoldDB" id="A0AAE5LQW1"/>
<organism evidence="2 3">
    <name type="scientific">Clostridium beijerinckii</name>
    <name type="common">Clostridium MP</name>
    <dbReference type="NCBI Taxonomy" id="1520"/>
    <lineage>
        <taxon>Bacteria</taxon>
        <taxon>Bacillati</taxon>
        <taxon>Bacillota</taxon>
        <taxon>Clostridia</taxon>
        <taxon>Eubacteriales</taxon>
        <taxon>Clostridiaceae</taxon>
        <taxon>Clostridium</taxon>
    </lineage>
</organism>
<gene>
    <name evidence="2" type="ORF">BCD95_003456</name>
</gene>
<dbReference type="Gene3D" id="3.40.50.720">
    <property type="entry name" value="NAD(P)-binding Rossmann-like Domain"/>
    <property type="match status" value="1"/>
</dbReference>
<dbReference type="PANTHER" id="PTHR43355:SF2">
    <property type="entry name" value="FLAVIN REDUCTASE (NADPH)"/>
    <property type="match status" value="1"/>
</dbReference>
<feature type="domain" description="NAD(P)-binding" evidence="1">
    <location>
        <begin position="7"/>
        <end position="177"/>
    </location>
</feature>
<dbReference type="PANTHER" id="PTHR43355">
    <property type="entry name" value="FLAVIN REDUCTASE (NADPH)"/>
    <property type="match status" value="1"/>
</dbReference>
<dbReference type="SUPFAM" id="SSF51735">
    <property type="entry name" value="NAD(P)-binding Rossmann-fold domains"/>
    <property type="match status" value="1"/>
</dbReference>
<name>A0AAE5LQW1_CLOBE</name>
<dbReference type="InterPro" id="IPR051606">
    <property type="entry name" value="Polyketide_Oxido-like"/>
</dbReference>
<accession>A0AAE5LQW1</accession>
<dbReference type="CDD" id="cd05244">
    <property type="entry name" value="BVR-B_like_SDR_a"/>
    <property type="match status" value="1"/>
</dbReference>
<evidence type="ECO:0000259" key="1">
    <source>
        <dbReference type="Pfam" id="PF13460"/>
    </source>
</evidence>
<reference evidence="2" key="1">
    <citation type="submission" date="2020-06" db="EMBL/GenBank/DDBJ databases">
        <title>Genomic insights into acetone-butanol-ethanol (ABE) fermentation by sequencing solventogenic clostridia strains.</title>
        <authorList>
            <person name="Brown S."/>
        </authorList>
    </citation>
    <scope>NUCLEOTIDE SEQUENCE</scope>
    <source>
        <strain evidence="2">DJ123</strain>
    </source>
</reference>
<dbReference type="Pfam" id="PF13460">
    <property type="entry name" value="NAD_binding_10"/>
    <property type="match status" value="1"/>
</dbReference>
<evidence type="ECO:0000313" key="3">
    <source>
        <dbReference type="Proteomes" id="UP000822184"/>
    </source>
</evidence>
<dbReference type="InterPro" id="IPR016040">
    <property type="entry name" value="NAD(P)-bd_dom"/>
</dbReference>
<proteinExistence type="predicted"/>
<sequence length="210" mass="22757">MKIAILGANGNVGSVLVEEALSRGYEVLALVRDKSNYNAKVGVEVKEVDALNKDTLVNGFKDIKIAVSAFGPKAGSENDLVVVTRNLIDAAKEAKVDRFLAIGGAGSLFVSEDVTLANSGLLPEEWLPVVNAHVEVLNVIKNETDLNWTVLRPSSFFESGERTGKFKIGTDYLLVDSEGKSHISFQDYAVALFDEIDKGEFIKKAFTVGY</sequence>
<protein>
    <recommendedName>
        <fullName evidence="1">NAD(P)-binding domain-containing protein</fullName>
    </recommendedName>
</protein>
<evidence type="ECO:0000313" key="2">
    <source>
        <dbReference type="EMBL" id="NSB15197.1"/>
    </source>
</evidence>
<dbReference type="GO" id="GO:0016646">
    <property type="term" value="F:oxidoreductase activity, acting on the CH-NH group of donors, NAD or NADP as acceptor"/>
    <property type="evidence" value="ECO:0007669"/>
    <property type="project" value="TreeGrafter"/>
</dbReference>
<dbReference type="InterPro" id="IPR036291">
    <property type="entry name" value="NAD(P)-bd_dom_sf"/>
</dbReference>
<dbReference type="EMBL" id="JABTDW010000001">
    <property type="protein sequence ID" value="NSB15197.1"/>
    <property type="molecule type" value="Genomic_DNA"/>
</dbReference>
<dbReference type="RefSeq" id="WP_173715332.1">
    <property type="nucleotide sequence ID" value="NZ_JABTDW010000001.1"/>
</dbReference>